<evidence type="ECO:0000256" key="2">
    <source>
        <dbReference type="SAM" id="MobiDB-lite"/>
    </source>
</evidence>
<dbReference type="SUPFAM" id="SSF82185">
    <property type="entry name" value="Histone H3 K4-specific methyltransferase SET7/9 N-terminal domain"/>
    <property type="match status" value="1"/>
</dbReference>
<evidence type="ECO:0000256" key="1">
    <source>
        <dbReference type="ARBA" id="ARBA00022737"/>
    </source>
</evidence>
<proteinExistence type="predicted"/>
<keyword evidence="4" id="KW-1185">Reference proteome</keyword>
<feature type="region of interest" description="Disordered" evidence="2">
    <location>
        <begin position="1"/>
        <end position="31"/>
    </location>
</feature>
<dbReference type="SMART" id="SM00698">
    <property type="entry name" value="MORN"/>
    <property type="match status" value="4"/>
</dbReference>
<evidence type="ECO:0000313" key="3">
    <source>
        <dbReference type="EMBL" id="PTQ47077.1"/>
    </source>
</evidence>
<name>A0A2R6XLT1_MARPO</name>
<organism evidence="3 4">
    <name type="scientific">Marchantia polymorpha</name>
    <name type="common">Common liverwort</name>
    <name type="synonym">Marchantia aquatica</name>
    <dbReference type="NCBI Taxonomy" id="3197"/>
    <lineage>
        <taxon>Eukaryota</taxon>
        <taxon>Viridiplantae</taxon>
        <taxon>Streptophyta</taxon>
        <taxon>Embryophyta</taxon>
        <taxon>Marchantiophyta</taxon>
        <taxon>Marchantiopsida</taxon>
        <taxon>Marchantiidae</taxon>
        <taxon>Marchantiales</taxon>
        <taxon>Marchantiaceae</taxon>
        <taxon>Marchantia</taxon>
    </lineage>
</organism>
<dbReference type="Gramene" id="Mp7g14800.3">
    <property type="protein sequence ID" value="Mp7g14800.3.cds"/>
    <property type="gene ID" value="Mp7g14800"/>
</dbReference>
<protein>
    <recommendedName>
        <fullName evidence="5">Radial spoke head 1 homolog</fullName>
    </recommendedName>
</protein>
<sequence>MSESEGDDDGTEVTDEEEAPPSFTWSGFMKDNVPQGAGVATYSNGDKFEGTYENSKRSGRGKYTFKNGASYDGMYQDGVKSGFGVMKYPDKSSYEGYWAQDKKNGSGRYKYANGDMYHGEWKDDVKHGFGMYLFEENMSQFEGNWDKGSFVDGQWLMANGDVYQGLVDHDLSCAVPPSVLDLYFSRTQVPQHKFFLKSGHEWKVLNSTWSRA</sequence>
<dbReference type="PANTHER" id="PTHR43215">
    <property type="entry name" value="RADIAL SPOKE HEAD 1 HOMOLOG"/>
    <property type="match status" value="1"/>
</dbReference>
<accession>A0A2R6XLT1</accession>
<dbReference type="Proteomes" id="UP000244005">
    <property type="component" value="Unassembled WGS sequence"/>
</dbReference>
<dbReference type="Pfam" id="PF02493">
    <property type="entry name" value="MORN"/>
    <property type="match status" value="5"/>
</dbReference>
<feature type="compositionally biased region" description="Basic and acidic residues" evidence="2">
    <location>
        <begin position="46"/>
        <end position="56"/>
    </location>
</feature>
<dbReference type="EMBL" id="KZ772681">
    <property type="protein sequence ID" value="PTQ47077.1"/>
    <property type="molecule type" value="Genomic_DNA"/>
</dbReference>
<dbReference type="GO" id="GO:0016020">
    <property type="term" value="C:membrane"/>
    <property type="evidence" value="ECO:0007669"/>
    <property type="project" value="UniProtKB-ARBA"/>
</dbReference>
<feature type="region of interest" description="Disordered" evidence="2">
    <location>
        <begin position="40"/>
        <end position="59"/>
    </location>
</feature>
<evidence type="ECO:0008006" key="5">
    <source>
        <dbReference type="Google" id="ProtNLM"/>
    </source>
</evidence>
<dbReference type="OrthoDB" id="270720at2759"/>
<feature type="compositionally biased region" description="Acidic residues" evidence="2">
    <location>
        <begin position="1"/>
        <end position="19"/>
    </location>
</feature>
<dbReference type="PANTHER" id="PTHR43215:SF14">
    <property type="entry name" value="RADIAL SPOKE HEAD 1 HOMOLOG"/>
    <property type="match status" value="1"/>
</dbReference>
<dbReference type="InterPro" id="IPR003409">
    <property type="entry name" value="MORN"/>
</dbReference>
<dbReference type="Gene3D" id="2.20.110.10">
    <property type="entry name" value="Histone H3 K4-specific methyltransferase SET7/9 N-terminal domain"/>
    <property type="match status" value="3"/>
</dbReference>
<reference evidence="4" key="1">
    <citation type="journal article" date="2017" name="Cell">
        <title>Insights into land plant evolution garnered from the Marchantia polymorpha genome.</title>
        <authorList>
            <person name="Bowman J.L."/>
            <person name="Kohchi T."/>
            <person name="Yamato K.T."/>
            <person name="Jenkins J."/>
            <person name="Shu S."/>
            <person name="Ishizaki K."/>
            <person name="Yamaoka S."/>
            <person name="Nishihama R."/>
            <person name="Nakamura Y."/>
            <person name="Berger F."/>
            <person name="Adam C."/>
            <person name="Aki S.S."/>
            <person name="Althoff F."/>
            <person name="Araki T."/>
            <person name="Arteaga-Vazquez M.A."/>
            <person name="Balasubrmanian S."/>
            <person name="Barry K."/>
            <person name="Bauer D."/>
            <person name="Boehm C.R."/>
            <person name="Briginshaw L."/>
            <person name="Caballero-Perez J."/>
            <person name="Catarino B."/>
            <person name="Chen F."/>
            <person name="Chiyoda S."/>
            <person name="Chovatia M."/>
            <person name="Davies K.M."/>
            <person name="Delmans M."/>
            <person name="Demura T."/>
            <person name="Dierschke T."/>
            <person name="Dolan L."/>
            <person name="Dorantes-Acosta A.E."/>
            <person name="Eklund D.M."/>
            <person name="Florent S.N."/>
            <person name="Flores-Sandoval E."/>
            <person name="Fujiyama A."/>
            <person name="Fukuzawa H."/>
            <person name="Galik B."/>
            <person name="Grimanelli D."/>
            <person name="Grimwood J."/>
            <person name="Grossniklaus U."/>
            <person name="Hamada T."/>
            <person name="Haseloff J."/>
            <person name="Hetherington A.J."/>
            <person name="Higo A."/>
            <person name="Hirakawa Y."/>
            <person name="Hundley H.N."/>
            <person name="Ikeda Y."/>
            <person name="Inoue K."/>
            <person name="Inoue S.I."/>
            <person name="Ishida S."/>
            <person name="Jia Q."/>
            <person name="Kakita M."/>
            <person name="Kanazawa T."/>
            <person name="Kawai Y."/>
            <person name="Kawashima T."/>
            <person name="Kennedy M."/>
            <person name="Kinose K."/>
            <person name="Kinoshita T."/>
            <person name="Kohara Y."/>
            <person name="Koide E."/>
            <person name="Komatsu K."/>
            <person name="Kopischke S."/>
            <person name="Kubo M."/>
            <person name="Kyozuka J."/>
            <person name="Lagercrantz U."/>
            <person name="Lin S.S."/>
            <person name="Lindquist E."/>
            <person name="Lipzen A.M."/>
            <person name="Lu C.W."/>
            <person name="De Luna E."/>
            <person name="Martienssen R.A."/>
            <person name="Minamino N."/>
            <person name="Mizutani M."/>
            <person name="Mizutani M."/>
            <person name="Mochizuki N."/>
            <person name="Monte I."/>
            <person name="Mosher R."/>
            <person name="Nagasaki H."/>
            <person name="Nakagami H."/>
            <person name="Naramoto S."/>
            <person name="Nishitani K."/>
            <person name="Ohtani M."/>
            <person name="Okamoto T."/>
            <person name="Okumura M."/>
            <person name="Phillips J."/>
            <person name="Pollak B."/>
            <person name="Reinders A."/>
            <person name="Rovekamp M."/>
            <person name="Sano R."/>
            <person name="Sawa S."/>
            <person name="Schmid M.W."/>
            <person name="Shirakawa M."/>
            <person name="Solano R."/>
            <person name="Spunde A."/>
            <person name="Suetsugu N."/>
            <person name="Sugano S."/>
            <person name="Sugiyama A."/>
            <person name="Sun R."/>
            <person name="Suzuki Y."/>
            <person name="Takenaka M."/>
            <person name="Takezawa D."/>
            <person name="Tomogane H."/>
            <person name="Tsuzuki M."/>
            <person name="Ueda T."/>
            <person name="Umeda M."/>
            <person name="Ward J.M."/>
            <person name="Watanabe Y."/>
            <person name="Yazaki K."/>
            <person name="Yokoyama R."/>
            <person name="Yoshitake Y."/>
            <person name="Yotsui I."/>
            <person name="Zachgo S."/>
            <person name="Schmutz J."/>
        </authorList>
    </citation>
    <scope>NUCLEOTIDE SEQUENCE [LARGE SCALE GENOMIC DNA]</scope>
    <source>
        <strain evidence="4">Tak-1</strain>
    </source>
</reference>
<gene>
    <name evidence="3" type="ORF">MARPO_0009s0165</name>
</gene>
<evidence type="ECO:0000313" key="4">
    <source>
        <dbReference type="Proteomes" id="UP000244005"/>
    </source>
</evidence>
<dbReference type="AlphaFoldDB" id="A0A2R6XLT1"/>
<keyword evidence="1" id="KW-0677">Repeat</keyword>